<evidence type="ECO:0000313" key="11">
    <source>
        <dbReference type="EMBL" id="SFS98308.1"/>
    </source>
</evidence>
<feature type="domain" description="Histidine kinase" evidence="7">
    <location>
        <begin position="281"/>
        <end position="474"/>
    </location>
</feature>
<organism evidence="11 12">
    <name type="scientific">Halostagnicola kamekurae</name>
    <dbReference type="NCBI Taxonomy" id="619731"/>
    <lineage>
        <taxon>Archaea</taxon>
        <taxon>Methanobacteriati</taxon>
        <taxon>Methanobacteriota</taxon>
        <taxon>Stenosarchaea group</taxon>
        <taxon>Halobacteria</taxon>
        <taxon>Halobacteriales</taxon>
        <taxon>Natrialbaceae</taxon>
        <taxon>Halostagnicola</taxon>
    </lineage>
</organism>
<keyword evidence="5" id="KW-0902">Two-component regulatory system</keyword>
<dbReference type="Pfam" id="PF00072">
    <property type="entry name" value="Response_reg"/>
    <property type="match status" value="1"/>
</dbReference>
<dbReference type="GO" id="GO:0000160">
    <property type="term" value="P:phosphorelay signal transduction system"/>
    <property type="evidence" value="ECO:0007669"/>
    <property type="project" value="UniProtKB-KW"/>
</dbReference>
<protein>
    <recommendedName>
        <fullName evidence="2">histidine kinase</fullName>
        <ecNumber evidence="2">2.7.13.3</ecNumber>
    </recommendedName>
</protein>
<dbReference type="InterPro" id="IPR011006">
    <property type="entry name" value="CheY-like_superfamily"/>
</dbReference>
<dbReference type="InterPro" id="IPR005467">
    <property type="entry name" value="His_kinase_dom"/>
</dbReference>
<proteinExistence type="predicted"/>
<dbReference type="GO" id="GO:0004673">
    <property type="term" value="F:protein histidine kinase activity"/>
    <property type="evidence" value="ECO:0007669"/>
    <property type="project" value="UniProtKB-EC"/>
</dbReference>
<dbReference type="InterPro" id="IPR003594">
    <property type="entry name" value="HATPase_dom"/>
</dbReference>
<keyword evidence="3" id="KW-0808">Transferase</keyword>
<evidence type="ECO:0000256" key="6">
    <source>
        <dbReference type="PROSITE-ProRule" id="PRU00169"/>
    </source>
</evidence>
<dbReference type="AlphaFoldDB" id="A0A1I6UAB1"/>
<dbReference type="EMBL" id="FOZS01000004">
    <property type="protein sequence ID" value="SFS98308.1"/>
    <property type="molecule type" value="Genomic_DNA"/>
</dbReference>
<dbReference type="CDD" id="cd00130">
    <property type="entry name" value="PAS"/>
    <property type="match status" value="1"/>
</dbReference>
<comment type="catalytic activity">
    <reaction evidence="1">
        <text>ATP + protein L-histidine = ADP + protein N-phospho-L-histidine.</text>
        <dbReference type="EC" id="2.7.13.3"/>
    </reaction>
</comment>
<sequence>MSAEITRVLHVDDDPNFSDVVTSFLESEDEALEVVTETSVEDGLSQLQKGSVDCVVSDYDMPETNGLDFFEAVRESHPEMPFILFTGKGSEEIASTAISRGVTDYLQKAGGTEQYEVLANRIRNSVDRHRTERELRRNREFLTRVLNLNPSAIIVLDECGEIVRANERAETILDLPESEITSRSFDDAEWDVVDEDGCSISKDALPFGRVRESGESVYEIQHGIRRADGDVVWVSINAAPLWDEHDEIQYVVTVVSDITSRKRKNQSLNATIIQLEGFGNVLSHDLGNIHQIAHGRLELARDTGEQEHFEAVEESIDRAEGMLDELTTAMQAGSIVEEVATVAVDDVFDRAWQSQATADATREVEEGIRIEANEMALQRMFENLVRNAFEHGDNTATVRVGSLADGFYVEDDGPGIPKDERENVFEPGYTTKKGGTGTGLVSIQQIALAHGWDTEIRDGSDGGARFNFTTSNRAADR</sequence>
<dbReference type="SMART" id="SM00086">
    <property type="entry name" value="PAC"/>
    <property type="match status" value="1"/>
</dbReference>
<feature type="domain" description="Response regulatory" evidence="8">
    <location>
        <begin position="7"/>
        <end position="123"/>
    </location>
</feature>
<dbReference type="EC" id="2.7.13.3" evidence="2"/>
<keyword evidence="4" id="KW-0418">Kinase</keyword>
<feature type="domain" description="PAS" evidence="9">
    <location>
        <begin position="138"/>
        <end position="184"/>
    </location>
</feature>
<evidence type="ECO:0000256" key="4">
    <source>
        <dbReference type="ARBA" id="ARBA00022777"/>
    </source>
</evidence>
<dbReference type="PROSITE" id="PS50109">
    <property type="entry name" value="HIS_KIN"/>
    <property type="match status" value="1"/>
</dbReference>
<evidence type="ECO:0000256" key="5">
    <source>
        <dbReference type="ARBA" id="ARBA00023012"/>
    </source>
</evidence>
<dbReference type="SMART" id="SM00448">
    <property type="entry name" value="REC"/>
    <property type="match status" value="1"/>
</dbReference>
<evidence type="ECO:0000259" key="8">
    <source>
        <dbReference type="PROSITE" id="PS50110"/>
    </source>
</evidence>
<reference evidence="12" key="1">
    <citation type="submission" date="2016-10" db="EMBL/GenBank/DDBJ databases">
        <authorList>
            <person name="Varghese N."/>
            <person name="Submissions S."/>
        </authorList>
    </citation>
    <scope>NUCLEOTIDE SEQUENCE [LARGE SCALE GENOMIC DNA]</scope>
    <source>
        <strain evidence="12">DSM 22427</strain>
    </source>
</reference>
<dbReference type="InterPro" id="IPR050736">
    <property type="entry name" value="Sensor_HK_Regulatory"/>
</dbReference>
<dbReference type="Pfam" id="PF02518">
    <property type="entry name" value="HATPase_c"/>
    <property type="match status" value="1"/>
</dbReference>
<dbReference type="PANTHER" id="PTHR43711">
    <property type="entry name" value="TWO-COMPONENT HISTIDINE KINASE"/>
    <property type="match status" value="1"/>
</dbReference>
<dbReference type="Pfam" id="PF13426">
    <property type="entry name" value="PAS_9"/>
    <property type="match status" value="1"/>
</dbReference>
<dbReference type="RefSeq" id="WP_175507233.1">
    <property type="nucleotide sequence ID" value="NZ_FOZS01000004.1"/>
</dbReference>
<keyword evidence="6" id="KW-0597">Phosphoprotein</keyword>
<dbReference type="InterPro" id="IPR000700">
    <property type="entry name" value="PAS-assoc_C"/>
</dbReference>
<evidence type="ECO:0000256" key="3">
    <source>
        <dbReference type="ARBA" id="ARBA00022679"/>
    </source>
</evidence>
<name>A0A1I6UAB1_9EURY</name>
<dbReference type="InterPro" id="IPR004358">
    <property type="entry name" value="Sig_transdc_His_kin-like_C"/>
</dbReference>
<feature type="modified residue" description="4-aspartylphosphate" evidence="6">
    <location>
        <position position="58"/>
    </location>
</feature>
<dbReference type="SUPFAM" id="SSF55785">
    <property type="entry name" value="PYP-like sensor domain (PAS domain)"/>
    <property type="match status" value="1"/>
</dbReference>
<keyword evidence="12" id="KW-1185">Reference proteome</keyword>
<dbReference type="CDD" id="cd00075">
    <property type="entry name" value="HATPase"/>
    <property type="match status" value="1"/>
</dbReference>
<evidence type="ECO:0000259" key="7">
    <source>
        <dbReference type="PROSITE" id="PS50109"/>
    </source>
</evidence>
<evidence type="ECO:0000256" key="2">
    <source>
        <dbReference type="ARBA" id="ARBA00012438"/>
    </source>
</evidence>
<dbReference type="CDD" id="cd00156">
    <property type="entry name" value="REC"/>
    <property type="match status" value="1"/>
</dbReference>
<dbReference type="PROSITE" id="PS50112">
    <property type="entry name" value="PAS"/>
    <property type="match status" value="1"/>
</dbReference>
<dbReference type="Gene3D" id="3.30.565.10">
    <property type="entry name" value="Histidine kinase-like ATPase, C-terminal domain"/>
    <property type="match status" value="1"/>
</dbReference>
<evidence type="ECO:0000259" key="10">
    <source>
        <dbReference type="PROSITE" id="PS50113"/>
    </source>
</evidence>
<dbReference type="SUPFAM" id="SSF52172">
    <property type="entry name" value="CheY-like"/>
    <property type="match status" value="1"/>
</dbReference>
<dbReference type="OrthoDB" id="8127at2157"/>
<dbReference type="InterPro" id="IPR001789">
    <property type="entry name" value="Sig_transdc_resp-reg_receiver"/>
</dbReference>
<dbReference type="InterPro" id="IPR035965">
    <property type="entry name" value="PAS-like_dom_sf"/>
</dbReference>
<feature type="domain" description="PAC" evidence="10">
    <location>
        <begin position="218"/>
        <end position="270"/>
    </location>
</feature>
<accession>A0A1I6UAB1</accession>
<evidence type="ECO:0000313" key="12">
    <source>
        <dbReference type="Proteomes" id="UP000199199"/>
    </source>
</evidence>
<dbReference type="SUPFAM" id="SSF55874">
    <property type="entry name" value="ATPase domain of HSP90 chaperone/DNA topoisomerase II/histidine kinase"/>
    <property type="match status" value="1"/>
</dbReference>
<dbReference type="InterPro" id="IPR036890">
    <property type="entry name" value="HATPase_C_sf"/>
</dbReference>
<dbReference type="Gene3D" id="3.30.450.20">
    <property type="entry name" value="PAS domain"/>
    <property type="match status" value="1"/>
</dbReference>
<evidence type="ECO:0000259" key="9">
    <source>
        <dbReference type="PROSITE" id="PS50112"/>
    </source>
</evidence>
<dbReference type="Gene3D" id="3.40.50.2300">
    <property type="match status" value="1"/>
</dbReference>
<evidence type="ECO:0000256" key="1">
    <source>
        <dbReference type="ARBA" id="ARBA00000085"/>
    </source>
</evidence>
<dbReference type="PANTHER" id="PTHR43711:SF1">
    <property type="entry name" value="HISTIDINE KINASE 1"/>
    <property type="match status" value="1"/>
</dbReference>
<dbReference type="PROSITE" id="PS50110">
    <property type="entry name" value="RESPONSE_REGULATORY"/>
    <property type="match status" value="1"/>
</dbReference>
<gene>
    <name evidence="11" type="ORF">SAMN04488556_3675</name>
</gene>
<dbReference type="PRINTS" id="PR00344">
    <property type="entry name" value="BCTRLSENSOR"/>
</dbReference>
<dbReference type="SMART" id="SM00387">
    <property type="entry name" value="HATPase_c"/>
    <property type="match status" value="1"/>
</dbReference>
<dbReference type="InterPro" id="IPR001610">
    <property type="entry name" value="PAC"/>
</dbReference>
<dbReference type="InterPro" id="IPR000014">
    <property type="entry name" value="PAS"/>
</dbReference>
<dbReference type="NCBIfam" id="TIGR00229">
    <property type="entry name" value="sensory_box"/>
    <property type="match status" value="1"/>
</dbReference>
<dbReference type="PROSITE" id="PS50113">
    <property type="entry name" value="PAC"/>
    <property type="match status" value="1"/>
</dbReference>
<dbReference type="Proteomes" id="UP000199199">
    <property type="component" value="Unassembled WGS sequence"/>
</dbReference>